<feature type="transmembrane region" description="Helical" evidence="6">
    <location>
        <begin position="254"/>
        <end position="273"/>
    </location>
</feature>
<comment type="caution">
    <text evidence="8">The sequence shown here is derived from an EMBL/GenBank/DDBJ whole genome shotgun (WGS) entry which is preliminary data.</text>
</comment>
<protein>
    <submittedName>
        <fullName evidence="8">O-antigen ligase family protein</fullName>
    </submittedName>
</protein>
<evidence type="ECO:0000256" key="2">
    <source>
        <dbReference type="ARBA" id="ARBA00022692"/>
    </source>
</evidence>
<feature type="transmembrane region" description="Helical" evidence="6">
    <location>
        <begin position="146"/>
        <end position="171"/>
    </location>
</feature>
<evidence type="ECO:0000256" key="4">
    <source>
        <dbReference type="ARBA" id="ARBA00023136"/>
    </source>
</evidence>
<evidence type="ECO:0000256" key="3">
    <source>
        <dbReference type="ARBA" id="ARBA00022989"/>
    </source>
</evidence>
<evidence type="ECO:0000256" key="1">
    <source>
        <dbReference type="ARBA" id="ARBA00004141"/>
    </source>
</evidence>
<keyword evidence="4 6" id="KW-0472">Membrane</keyword>
<comment type="subcellular location">
    <subcellularLocation>
        <location evidence="1">Membrane</location>
        <topology evidence="1">Multi-pass membrane protein</topology>
    </subcellularLocation>
</comment>
<feature type="region of interest" description="Disordered" evidence="5">
    <location>
        <begin position="1"/>
        <end position="29"/>
    </location>
</feature>
<feature type="transmembrane region" description="Helical" evidence="6">
    <location>
        <begin position="61"/>
        <end position="80"/>
    </location>
</feature>
<feature type="transmembrane region" description="Helical" evidence="6">
    <location>
        <begin position="378"/>
        <end position="398"/>
    </location>
</feature>
<accession>A0A934NFF8</accession>
<sequence length="429" mass="46336">MTSLQSPLETAGAPEQRTDPSPAPAVLERPPGERARNAAVFLMVVALVASPTYVLRPHLGPFPTTVLEIILLPALAAGLYAFRDRLPWSSPFLLPALLLLAAAILDTVFAPDRRAALGLLKAYFVEPMLAGLVVGAMARSQSRARLLLAGLAAAGSLIAVANIVVAVHALLSHSFSLVTPPVVIYTSANAIPLYLEPLVAFALPLAVFGEDRRTRALAAGFVALSAVATGLSFSRAGWLTMVAQVVLVALFSRWRWRLIITAAAVVAAAFALSRRVRDRILVELDLSSPANTVVLRLSLWKSTLNMLSHRPLFGSGLSGFKASIQPYRDPAYHENQIYPHNLFLNFWAETGLLGLLAFLWLMVQVVRSGLRGLEASGWTRIMAIGVLGLVLSFLVHGLLDAPYFKNDQALAFWVLLGIQLGSVLEYRSR</sequence>
<organism evidence="8 9">
    <name type="scientific">Candidatus Nephthysia bennettiae</name>
    <dbReference type="NCBI Taxonomy" id="3127016"/>
    <lineage>
        <taxon>Bacteria</taxon>
        <taxon>Bacillati</taxon>
        <taxon>Candidatus Dormiibacterota</taxon>
        <taxon>Candidatus Dormibacteria</taxon>
        <taxon>Candidatus Dormibacterales</taxon>
        <taxon>Candidatus Dormibacteraceae</taxon>
        <taxon>Candidatus Nephthysia</taxon>
    </lineage>
</organism>
<evidence type="ECO:0000313" key="9">
    <source>
        <dbReference type="Proteomes" id="UP000612893"/>
    </source>
</evidence>
<evidence type="ECO:0000256" key="5">
    <source>
        <dbReference type="SAM" id="MobiDB-lite"/>
    </source>
</evidence>
<dbReference type="GO" id="GO:0016874">
    <property type="term" value="F:ligase activity"/>
    <property type="evidence" value="ECO:0007669"/>
    <property type="project" value="UniProtKB-KW"/>
</dbReference>
<feature type="transmembrane region" description="Helical" evidence="6">
    <location>
        <begin position="191"/>
        <end position="209"/>
    </location>
</feature>
<proteinExistence type="predicted"/>
<evidence type="ECO:0000259" key="7">
    <source>
        <dbReference type="Pfam" id="PF04932"/>
    </source>
</evidence>
<dbReference type="RefSeq" id="WP_338204661.1">
    <property type="nucleotide sequence ID" value="NZ_JAEKNR010000217.1"/>
</dbReference>
<evidence type="ECO:0000256" key="6">
    <source>
        <dbReference type="SAM" id="Phobius"/>
    </source>
</evidence>
<feature type="transmembrane region" description="Helical" evidence="6">
    <location>
        <begin position="38"/>
        <end position="55"/>
    </location>
</feature>
<dbReference type="Proteomes" id="UP000612893">
    <property type="component" value="Unassembled WGS sequence"/>
</dbReference>
<reference evidence="8" key="1">
    <citation type="submission" date="2020-10" db="EMBL/GenBank/DDBJ databases">
        <title>Ca. Dormibacterota MAGs.</title>
        <authorList>
            <person name="Montgomery K."/>
        </authorList>
    </citation>
    <scope>NUCLEOTIDE SEQUENCE [LARGE SCALE GENOMIC DNA]</scope>
    <source>
        <strain evidence="8">SC8812_S17_10</strain>
    </source>
</reference>
<gene>
    <name evidence="8" type="ORF">JF922_21915</name>
</gene>
<name>A0A934NFF8_9BACT</name>
<keyword evidence="9" id="KW-1185">Reference proteome</keyword>
<keyword evidence="8" id="KW-0436">Ligase</keyword>
<feature type="transmembrane region" description="Helical" evidence="6">
    <location>
        <begin position="116"/>
        <end position="134"/>
    </location>
</feature>
<keyword evidence="3 6" id="KW-1133">Transmembrane helix</keyword>
<dbReference type="InterPro" id="IPR007016">
    <property type="entry name" value="O-antigen_ligase-rel_domated"/>
</dbReference>
<dbReference type="PANTHER" id="PTHR37422:SF13">
    <property type="entry name" value="LIPOPOLYSACCHARIDE BIOSYNTHESIS PROTEIN PA4999-RELATED"/>
    <property type="match status" value="1"/>
</dbReference>
<keyword evidence="2 6" id="KW-0812">Transmembrane</keyword>
<dbReference type="EMBL" id="JAEKNR010000217">
    <property type="protein sequence ID" value="MBJ7600712.1"/>
    <property type="molecule type" value="Genomic_DNA"/>
</dbReference>
<feature type="domain" description="O-antigen ligase-related" evidence="7">
    <location>
        <begin position="221"/>
        <end position="359"/>
    </location>
</feature>
<evidence type="ECO:0000313" key="8">
    <source>
        <dbReference type="EMBL" id="MBJ7600712.1"/>
    </source>
</evidence>
<dbReference type="GO" id="GO:0016020">
    <property type="term" value="C:membrane"/>
    <property type="evidence" value="ECO:0007669"/>
    <property type="project" value="UniProtKB-SubCell"/>
</dbReference>
<dbReference type="PANTHER" id="PTHR37422">
    <property type="entry name" value="TEICHURONIC ACID BIOSYNTHESIS PROTEIN TUAE"/>
    <property type="match status" value="1"/>
</dbReference>
<dbReference type="AlphaFoldDB" id="A0A934NFF8"/>
<feature type="transmembrane region" description="Helical" evidence="6">
    <location>
        <begin position="346"/>
        <end position="366"/>
    </location>
</feature>
<dbReference type="InterPro" id="IPR051533">
    <property type="entry name" value="WaaL-like"/>
</dbReference>
<dbReference type="Pfam" id="PF04932">
    <property type="entry name" value="Wzy_C"/>
    <property type="match status" value="1"/>
</dbReference>
<feature type="transmembrane region" description="Helical" evidence="6">
    <location>
        <begin position="216"/>
        <end position="234"/>
    </location>
</feature>
<feature type="transmembrane region" description="Helical" evidence="6">
    <location>
        <begin position="92"/>
        <end position="110"/>
    </location>
</feature>